<dbReference type="AlphaFoldDB" id="A0A164Y7R0"/>
<evidence type="ECO:0000313" key="1">
    <source>
        <dbReference type="EMBL" id="KZS96661.1"/>
    </source>
</evidence>
<dbReference type="EMBL" id="KV419398">
    <property type="protein sequence ID" value="KZS96661.1"/>
    <property type="molecule type" value="Genomic_DNA"/>
</dbReference>
<gene>
    <name evidence="1" type="ORF">SISNIDRAFT_533379</name>
</gene>
<organism evidence="1 2">
    <name type="scientific">Sistotremastrum niveocremeum HHB9708</name>
    <dbReference type="NCBI Taxonomy" id="1314777"/>
    <lineage>
        <taxon>Eukaryota</taxon>
        <taxon>Fungi</taxon>
        <taxon>Dikarya</taxon>
        <taxon>Basidiomycota</taxon>
        <taxon>Agaricomycotina</taxon>
        <taxon>Agaricomycetes</taxon>
        <taxon>Sistotremastrales</taxon>
        <taxon>Sistotremastraceae</taxon>
        <taxon>Sertulicium</taxon>
        <taxon>Sertulicium niveocremeum</taxon>
    </lineage>
</organism>
<keyword evidence="2" id="KW-1185">Reference proteome</keyword>
<protein>
    <submittedName>
        <fullName evidence="1">Uncharacterized protein</fullName>
    </submittedName>
</protein>
<reference evidence="1 2" key="1">
    <citation type="journal article" date="2016" name="Mol. Biol. Evol.">
        <title>Comparative Genomics of Early-Diverging Mushroom-Forming Fungi Provides Insights into the Origins of Lignocellulose Decay Capabilities.</title>
        <authorList>
            <person name="Nagy L.G."/>
            <person name="Riley R."/>
            <person name="Tritt A."/>
            <person name="Adam C."/>
            <person name="Daum C."/>
            <person name="Floudas D."/>
            <person name="Sun H."/>
            <person name="Yadav J.S."/>
            <person name="Pangilinan J."/>
            <person name="Larsson K.H."/>
            <person name="Matsuura K."/>
            <person name="Barry K."/>
            <person name="Labutti K."/>
            <person name="Kuo R."/>
            <person name="Ohm R.A."/>
            <person name="Bhattacharya S.S."/>
            <person name="Shirouzu T."/>
            <person name="Yoshinaga Y."/>
            <person name="Martin F.M."/>
            <person name="Grigoriev I.V."/>
            <person name="Hibbett D.S."/>
        </authorList>
    </citation>
    <scope>NUCLEOTIDE SEQUENCE [LARGE SCALE GENOMIC DNA]</scope>
    <source>
        <strain evidence="1 2">HHB9708</strain>
    </source>
</reference>
<evidence type="ECO:0000313" key="2">
    <source>
        <dbReference type="Proteomes" id="UP000076722"/>
    </source>
</evidence>
<proteinExistence type="predicted"/>
<dbReference type="STRING" id="1314777.A0A164Y7R0"/>
<name>A0A164Y7R0_9AGAM</name>
<dbReference type="Proteomes" id="UP000076722">
    <property type="component" value="Unassembled WGS sequence"/>
</dbReference>
<accession>A0A164Y7R0</accession>
<sequence>MNTEIDTARSPVTVDVVSPNSKTGIGFCPNEILCEIFELYQAEYLIDARDGVADAFGWWAILHVCSGWRRVIIDNPAFWQEIWATWSPKIVELYETRSRNQPLRILRFRKSKYRYDIEGDITARLLATNISRIHTAHIEWTTDDHTHYWESLSQFMERAVGDALFPQLTQLRLVSSPSHGSVVRLKRLNAPILKSLMLNRVILNPTVFPSLAHVTTLQSEESELVAADVIDLLGACPRLESCNIRFEHNEELYDDLPVLRPDLDALSPGDLRPRVRVPLSAMQNLALDGLHWTCMAKVLNHFDIPRTSKIKLVPLFIIPDDKSWDALSAVVAPRISLYDSIKVSTPTRRVTLYNSSNSGSLSFESEYQ</sequence>
<dbReference type="OrthoDB" id="2269034at2759"/>